<geneLocation type="plasmid" evidence="3">
    <name>pmm170</name>
</geneLocation>
<dbReference type="SFLD" id="SFLDS00003">
    <property type="entry name" value="Haloacid_Dehalogenase"/>
    <property type="match status" value="1"/>
</dbReference>
<evidence type="ECO:0000313" key="3">
    <source>
        <dbReference type="Proteomes" id="UP000191135"/>
    </source>
</evidence>
<sequence length="234" mass="25746">MLRLSDFDAVTFDVYGTLIDWEPSIVAFLTEWARKAGVKADGEELIMAFDRARAEIQKERPAHLYPEVLRRCFDRISAEFGVPVDAGQREAFSRTPHEWPAYSDASEGLKTLQVRAKIGALSNIDNASLSSSCAKMDIRFDIVVTAERVGAYKPAQEHFDTAIADLDALGIPRSRILHVGQSLRADITPANKLGLKNAWINRPQRLLGLSGEGAAEARPDLTVESLAELLDAIA</sequence>
<keyword evidence="3" id="KW-1185">Reference proteome</keyword>
<reference evidence="2 3" key="1">
    <citation type="submission" date="2017-03" db="EMBL/GenBank/DDBJ databases">
        <title>Foreign affairs: Plasmid Transfer between Roseobacters and Rhizobia.</title>
        <authorList>
            <person name="Bartling P."/>
            <person name="Bunk B."/>
            <person name="Overmann J."/>
            <person name="Brinkmann H."/>
            <person name="Petersen J."/>
        </authorList>
    </citation>
    <scope>NUCLEOTIDE SEQUENCE [LARGE SCALE GENOMIC DNA]</scope>
    <source>
        <strain evidence="2 3">MACL11</strain>
        <plasmid evidence="3">Plasmid pmm170</plasmid>
    </source>
</reference>
<dbReference type="Gene3D" id="1.10.150.750">
    <property type="match status" value="1"/>
</dbReference>
<organism evidence="2 3">
    <name type="scientific">Martelella mediterranea DSM 17316</name>
    <dbReference type="NCBI Taxonomy" id="1122214"/>
    <lineage>
        <taxon>Bacteria</taxon>
        <taxon>Pseudomonadati</taxon>
        <taxon>Pseudomonadota</taxon>
        <taxon>Alphaproteobacteria</taxon>
        <taxon>Hyphomicrobiales</taxon>
        <taxon>Aurantimonadaceae</taxon>
        <taxon>Martelella</taxon>
    </lineage>
</organism>
<accession>A0A1U9ZA61</accession>
<keyword evidence="1 2" id="KW-0378">Hydrolase</keyword>
<dbReference type="NCBIfam" id="TIGR01493">
    <property type="entry name" value="HAD-SF-IA-v2"/>
    <property type="match status" value="1"/>
</dbReference>
<dbReference type="Proteomes" id="UP000191135">
    <property type="component" value="Plasmid pMM170"/>
</dbReference>
<dbReference type="SFLD" id="SFLDG01129">
    <property type="entry name" value="C1.5:_HAD__Beta-PGM__Phosphata"/>
    <property type="match status" value="1"/>
</dbReference>
<dbReference type="RefSeq" id="WP_026173872.1">
    <property type="nucleotide sequence ID" value="NZ_AQWH01000032.1"/>
</dbReference>
<dbReference type="PANTHER" id="PTHR43316:SF9">
    <property type="entry name" value="ACID DEHALOGENASE, PUTATIVE (AFU_ORTHOLOGUE AFUA_6G14460)-RELATED"/>
    <property type="match status" value="1"/>
</dbReference>
<dbReference type="AlphaFoldDB" id="A0A1U9ZA61"/>
<dbReference type="eggNOG" id="COG1011">
    <property type="taxonomic scope" value="Bacteria"/>
</dbReference>
<dbReference type="InterPro" id="IPR023214">
    <property type="entry name" value="HAD_sf"/>
</dbReference>
<evidence type="ECO:0000256" key="1">
    <source>
        <dbReference type="ARBA" id="ARBA00022801"/>
    </source>
</evidence>
<dbReference type="InterPro" id="IPR051540">
    <property type="entry name" value="S-2-haloacid_dehalogenase"/>
</dbReference>
<dbReference type="Gene3D" id="3.40.50.1000">
    <property type="entry name" value="HAD superfamily/HAD-like"/>
    <property type="match status" value="1"/>
</dbReference>
<dbReference type="InterPro" id="IPR006439">
    <property type="entry name" value="HAD-SF_hydro_IA"/>
</dbReference>
<keyword evidence="2" id="KW-0614">Plasmid</keyword>
<gene>
    <name evidence="2" type="primary">gph_3</name>
    <name evidence="2" type="ORF">Mame_05160</name>
</gene>
<protein>
    <submittedName>
        <fullName evidence="2">Phosphoglycolate phosphatase</fullName>
        <ecNumber evidence="2">3.1.3.18</ecNumber>
    </submittedName>
</protein>
<evidence type="ECO:0000313" key="2">
    <source>
        <dbReference type="EMBL" id="AQZ54452.1"/>
    </source>
</evidence>
<proteinExistence type="predicted"/>
<dbReference type="EC" id="3.1.3.18" evidence="2"/>
<name>A0A1U9ZA61_9HYPH</name>
<dbReference type="OrthoDB" id="9785638at2"/>
<dbReference type="GO" id="GO:0008967">
    <property type="term" value="F:phosphoglycolate phosphatase activity"/>
    <property type="evidence" value="ECO:0007669"/>
    <property type="project" value="UniProtKB-EC"/>
</dbReference>
<dbReference type="PANTHER" id="PTHR43316">
    <property type="entry name" value="HYDROLASE, HALOACID DELAHOGENASE-RELATED"/>
    <property type="match status" value="1"/>
</dbReference>
<dbReference type="EMBL" id="CP020333">
    <property type="protein sequence ID" value="AQZ54452.1"/>
    <property type="molecule type" value="Genomic_DNA"/>
</dbReference>
<dbReference type="KEGG" id="mmed:Mame_05160"/>
<dbReference type="SUPFAM" id="SSF56784">
    <property type="entry name" value="HAD-like"/>
    <property type="match status" value="1"/>
</dbReference>
<dbReference type="InterPro" id="IPR036412">
    <property type="entry name" value="HAD-like_sf"/>
</dbReference>
<dbReference type="Pfam" id="PF00702">
    <property type="entry name" value="Hydrolase"/>
    <property type="match status" value="1"/>
</dbReference>